<keyword evidence="9" id="KW-1185">Reference proteome</keyword>
<accession>A0A124GTY3</accession>
<dbReference type="GO" id="GO:0022857">
    <property type="term" value="F:transmembrane transporter activity"/>
    <property type="evidence" value="ECO:0007669"/>
    <property type="project" value="InterPro"/>
</dbReference>
<feature type="transmembrane region" description="Helical" evidence="6">
    <location>
        <begin position="267"/>
        <end position="286"/>
    </location>
</feature>
<dbReference type="EMBL" id="LMWJ01000038">
    <property type="protein sequence ID" value="KUM67231.1"/>
    <property type="molecule type" value="Genomic_DNA"/>
</dbReference>
<dbReference type="AlphaFoldDB" id="A0A124GTY3"/>
<reference evidence="8 9" key="1">
    <citation type="submission" date="2015-10" db="EMBL/GenBank/DDBJ databases">
        <title>Draft genome sequence of Streptomyces curacoi DSM 40107, type strain for the species Streptomyces curacoi.</title>
        <authorList>
            <person name="Ruckert C."/>
            <person name="Winkler A."/>
            <person name="Kalinowski J."/>
            <person name="Kampfer P."/>
            <person name="Glaeser S."/>
        </authorList>
    </citation>
    <scope>NUCLEOTIDE SEQUENCE [LARGE SCALE GENOMIC DNA]</scope>
    <source>
        <strain evidence="8 9">DSM 40107</strain>
    </source>
</reference>
<evidence type="ECO:0000256" key="3">
    <source>
        <dbReference type="ARBA" id="ARBA00022692"/>
    </source>
</evidence>
<dbReference type="OrthoDB" id="9814303at2"/>
<organism evidence="8 9">
    <name type="scientific">Streptomyces curacoi</name>
    <dbReference type="NCBI Taxonomy" id="146536"/>
    <lineage>
        <taxon>Bacteria</taxon>
        <taxon>Bacillati</taxon>
        <taxon>Actinomycetota</taxon>
        <taxon>Actinomycetes</taxon>
        <taxon>Kitasatosporales</taxon>
        <taxon>Streptomycetaceae</taxon>
        <taxon>Streptomyces</taxon>
    </lineage>
</organism>
<feature type="transmembrane region" description="Helical" evidence="6">
    <location>
        <begin position="183"/>
        <end position="202"/>
    </location>
</feature>
<evidence type="ECO:0000256" key="1">
    <source>
        <dbReference type="ARBA" id="ARBA00004651"/>
    </source>
</evidence>
<dbReference type="RefSeq" id="WP_062156742.1">
    <property type="nucleotide sequence ID" value="NZ_KQ948002.1"/>
</dbReference>
<dbReference type="PANTHER" id="PTHR43124">
    <property type="entry name" value="PURINE EFFLUX PUMP PBUE"/>
    <property type="match status" value="1"/>
</dbReference>
<protein>
    <recommendedName>
        <fullName evidence="7">Major facilitator superfamily (MFS) profile domain-containing protein</fullName>
    </recommendedName>
</protein>
<evidence type="ECO:0000256" key="2">
    <source>
        <dbReference type="ARBA" id="ARBA00022475"/>
    </source>
</evidence>
<keyword evidence="4 6" id="KW-1133">Transmembrane helix</keyword>
<keyword evidence="2" id="KW-1003">Cell membrane</keyword>
<name>A0A124GTY3_9ACTN</name>
<feature type="transmembrane region" description="Helical" evidence="6">
    <location>
        <begin position="293"/>
        <end position="311"/>
    </location>
</feature>
<dbReference type="InterPro" id="IPR011701">
    <property type="entry name" value="MFS"/>
</dbReference>
<evidence type="ECO:0000313" key="8">
    <source>
        <dbReference type="EMBL" id="KUM67231.1"/>
    </source>
</evidence>
<dbReference type="STRING" id="146536.AQI70_36450"/>
<comment type="caution">
    <text evidence="8">The sequence shown here is derived from an EMBL/GenBank/DDBJ whole genome shotgun (WGS) entry which is preliminary data.</text>
</comment>
<dbReference type="Proteomes" id="UP000054024">
    <property type="component" value="Unassembled WGS sequence"/>
</dbReference>
<proteinExistence type="predicted"/>
<evidence type="ECO:0000256" key="4">
    <source>
        <dbReference type="ARBA" id="ARBA00022989"/>
    </source>
</evidence>
<keyword evidence="3 6" id="KW-0812">Transmembrane</keyword>
<dbReference type="SUPFAM" id="SSF103473">
    <property type="entry name" value="MFS general substrate transporter"/>
    <property type="match status" value="1"/>
</dbReference>
<feature type="transmembrane region" description="Helical" evidence="6">
    <location>
        <begin position="359"/>
        <end position="377"/>
    </location>
</feature>
<feature type="transmembrane region" description="Helical" evidence="6">
    <location>
        <begin position="61"/>
        <end position="80"/>
    </location>
</feature>
<feature type="domain" description="Major facilitator superfamily (MFS) profile" evidence="7">
    <location>
        <begin position="26"/>
        <end position="407"/>
    </location>
</feature>
<dbReference type="InterPro" id="IPR036259">
    <property type="entry name" value="MFS_trans_sf"/>
</dbReference>
<dbReference type="InterPro" id="IPR020846">
    <property type="entry name" value="MFS_dom"/>
</dbReference>
<feature type="transmembrane region" description="Helical" evidence="6">
    <location>
        <begin position="223"/>
        <end position="247"/>
    </location>
</feature>
<comment type="subcellular location">
    <subcellularLocation>
        <location evidence="1">Cell membrane</location>
        <topology evidence="1">Multi-pass membrane protein</topology>
    </subcellularLocation>
</comment>
<dbReference type="Pfam" id="PF07690">
    <property type="entry name" value="MFS_1"/>
    <property type="match status" value="1"/>
</dbReference>
<sequence>MRTDTKAQPGAQERPAARFTSAEVRVLFFAFFSVVIGLMAVDFFNPSLPLIQKDLSVGQSAMKNLIVFYMIVLGLAQFFYGSLSDARGRRIALISGLGVAAVGLVLGHLAHDVGTLVASRVLTALGTASCTVISRALIVDTLQPGDKLRKAFSYFSMASQLSPSLAPLVGSFIGVHFGWHAQFLLFAVAVVLGLLMVAFWMPETHPAPARTAGRPGRTGAYRSLLANVGFTSYSLASALIFAFTIAYYATAPFAFDALGVSPVGNSLFYILYSVSIIAGSFFNSWARGPAKQTYAAGLAAYALIFVAAACADLDGSLVLIGVFSVLLGFTCGVMAPLTLTLSMTGVETARGAASALQGAIKMFFTGVLLVVFDSVFIAGFRNIVLIFLGFAAALVVLFTVTVVAARREKAHD</sequence>
<evidence type="ECO:0000259" key="7">
    <source>
        <dbReference type="PROSITE" id="PS50850"/>
    </source>
</evidence>
<feature type="transmembrane region" description="Helical" evidence="6">
    <location>
        <begin position="317"/>
        <end position="339"/>
    </location>
</feature>
<feature type="transmembrane region" description="Helical" evidence="6">
    <location>
        <begin position="117"/>
        <end position="139"/>
    </location>
</feature>
<keyword evidence="5 6" id="KW-0472">Membrane</keyword>
<evidence type="ECO:0000256" key="6">
    <source>
        <dbReference type="SAM" id="Phobius"/>
    </source>
</evidence>
<dbReference type="GO" id="GO:0005886">
    <property type="term" value="C:plasma membrane"/>
    <property type="evidence" value="ECO:0007669"/>
    <property type="project" value="UniProtKB-SubCell"/>
</dbReference>
<feature type="transmembrane region" description="Helical" evidence="6">
    <location>
        <begin position="383"/>
        <end position="405"/>
    </location>
</feature>
<dbReference type="PANTHER" id="PTHR43124:SF3">
    <property type="entry name" value="CHLORAMPHENICOL EFFLUX PUMP RV0191"/>
    <property type="match status" value="1"/>
</dbReference>
<evidence type="ECO:0000313" key="9">
    <source>
        <dbReference type="Proteomes" id="UP000054024"/>
    </source>
</evidence>
<gene>
    <name evidence="8" type="ORF">AQI70_36450</name>
</gene>
<dbReference type="Gene3D" id="1.20.1720.10">
    <property type="entry name" value="Multidrug resistance protein D"/>
    <property type="match status" value="1"/>
</dbReference>
<feature type="transmembrane region" description="Helical" evidence="6">
    <location>
        <begin position="92"/>
        <end position="111"/>
    </location>
</feature>
<dbReference type="InterPro" id="IPR050189">
    <property type="entry name" value="MFS_Efflux_Transporters"/>
</dbReference>
<feature type="transmembrane region" description="Helical" evidence="6">
    <location>
        <begin position="24"/>
        <end position="41"/>
    </location>
</feature>
<dbReference type="PROSITE" id="PS50850">
    <property type="entry name" value="MFS"/>
    <property type="match status" value="1"/>
</dbReference>
<evidence type="ECO:0000256" key="5">
    <source>
        <dbReference type="ARBA" id="ARBA00023136"/>
    </source>
</evidence>
<feature type="transmembrane region" description="Helical" evidence="6">
    <location>
        <begin position="151"/>
        <end position="177"/>
    </location>
</feature>